<evidence type="ECO:0000256" key="1">
    <source>
        <dbReference type="ARBA" id="ARBA00004442"/>
    </source>
</evidence>
<evidence type="ECO:0000256" key="4">
    <source>
        <dbReference type="ARBA" id="ARBA00022692"/>
    </source>
</evidence>
<dbReference type="GO" id="GO:1990281">
    <property type="term" value="C:efflux pump complex"/>
    <property type="evidence" value="ECO:0007669"/>
    <property type="project" value="TreeGrafter"/>
</dbReference>
<keyword evidence="6" id="KW-0998">Cell outer membrane</keyword>
<evidence type="ECO:0000313" key="8">
    <source>
        <dbReference type="EMBL" id="SVB00585.1"/>
    </source>
</evidence>
<keyword evidence="2" id="KW-0813">Transport</keyword>
<proteinExistence type="predicted"/>
<dbReference type="Gene3D" id="1.20.1600.10">
    <property type="entry name" value="Outer membrane efflux proteins (OEP)"/>
    <property type="match status" value="1"/>
</dbReference>
<name>A0A382AG85_9ZZZZ</name>
<dbReference type="PANTHER" id="PTHR30026">
    <property type="entry name" value="OUTER MEMBRANE PROTEIN TOLC"/>
    <property type="match status" value="1"/>
</dbReference>
<keyword evidence="7" id="KW-0175">Coiled coil</keyword>
<evidence type="ECO:0000256" key="2">
    <source>
        <dbReference type="ARBA" id="ARBA00022448"/>
    </source>
</evidence>
<protein>
    <submittedName>
        <fullName evidence="8">Uncharacterized protein</fullName>
    </submittedName>
</protein>
<dbReference type="GO" id="GO:0015288">
    <property type="term" value="F:porin activity"/>
    <property type="evidence" value="ECO:0007669"/>
    <property type="project" value="TreeGrafter"/>
</dbReference>
<evidence type="ECO:0000256" key="7">
    <source>
        <dbReference type="SAM" id="Coils"/>
    </source>
</evidence>
<dbReference type="GO" id="GO:0015562">
    <property type="term" value="F:efflux transmembrane transporter activity"/>
    <property type="evidence" value="ECO:0007669"/>
    <property type="project" value="InterPro"/>
</dbReference>
<keyword evidence="5" id="KW-0472">Membrane</keyword>
<sequence length="466" mass="51300">MTKLIRLLSLVTASLLVLPVQSETLIEIYERSLRSDPTLKEADANRRATLQSKPQAIASLLPQIDGSVSFDSTEQEGVSTQFATIPDTDPPESGFFNIPAESDTDTLRWSLNLRQTVFRWDQFTLLAQASKEVAQAEADYRAAEQDLMIRVANAYFNVLAAEDTLASEQAAKGAISRQLEQAQRRFEVGLIAITDVQEAQAGYDEAVSVEIVAKRTLATSKEQLREITGEYPSALAKPKADMPLIGPTPANNNEWVDTALQRNLSLVSSQIGADIARDNVKLARSGHYPTLEVVASYGNSQREGNATTFDLAGVGTTRPIDTDQDTTQIGVQFALPIFSGGGVRAEAKEAVYRHRAAKENLERVARQVERETRDAYLGVDSDIARVKALAQARKSSQTALEATEAGFEVGTRTTVDVLDARRQLFVTETNYARSRYDYIVNWLRLKQAAGNLTVNDLKMVNGWLQQ</sequence>
<dbReference type="SUPFAM" id="SSF56954">
    <property type="entry name" value="Outer membrane efflux proteins (OEP)"/>
    <property type="match status" value="1"/>
</dbReference>
<organism evidence="8">
    <name type="scientific">marine metagenome</name>
    <dbReference type="NCBI Taxonomy" id="408172"/>
    <lineage>
        <taxon>unclassified sequences</taxon>
        <taxon>metagenomes</taxon>
        <taxon>ecological metagenomes</taxon>
    </lineage>
</organism>
<feature type="coiled-coil region" evidence="7">
    <location>
        <begin position="126"/>
        <end position="185"/>
    </location>
</feature>
<dbReference type="GO" id="GO:0009279">
    <property type="term" value="C:cell outer membrane"/>
    <property type="evidence" value="ECO:0007669"/>
    <property type="project" value="UniProtKB-SubCell"/>
</dbReference>
<dbReference type="NCBIfam" id="TIGR01844">
    <property type="entry name" value="type_I_sec_TolC"/>
    <property type="match status" value="1"/>
</dbReference>
<keyword evidence="4" id="KW-0812">Transmembrane</keyword>
<evidence type="ECO:0000256" key="5">
    <source>
        <dbReference type="ARBA" id="ARBA00023136"/>
    </source>
</evidence>
<dbReference type="EMBL" id="UINC01025288">
    <property type="protein sequence ID" value="SVB00585.1"/>
    <property type="molecule type" value="Genomic_DNA"/>
</dbReference>
<evidence type="ECO:0000256" key="3">
    <source>
        <dbReference type="ARBA" id="ARBA00022452"/>
    </source>
</evidence>
<evidence type="ECO:0000256" key="6">
    <source>
        <dbReference type="ARBA" id="ARBA00023237"/>
    </source>
</evidence>
<dbReference type="InterPro" id="IPR051906">
    <property type="entry name" value="TolC-like"/>
</dbReference>
<dbReference type="AlphaFoldDB" id="A0A382AG85"/>
<reference evidence="8" key="1">
    <citation type="submission" date="2018-05" db="EMBL/GenBank/DDBJ databases">
        <authorList>
            <person name="Lanie J.A."/>
            <person name="Ng W.-L."/>
            <person name="Kazmierczak K.M."/>
            <person name="Andrzejewski T.M."/>
            <person name="Davidsen T.M."/>
            <person name="Wayne K.J."/>
            <person name="Tettelin H."/>
            <person name="Glass J.I."/>
            <person name="Rusch D."/>
            <person name="Podicherti R."/>
            <person name="Tsui H.-C.T."/>
            <person name="Winkler M.E."/>
        </authorList>
    </citation>
    <scope>NUCLEOTIDE SEQUENCE</scope>
</reference>
<accession>A0A382AG85</accession>
<dbReference type="PANTHER" id="PTHR30026:SF20">
    <property type="entry name" value="OUTER MEMBRANE PROTEIN TOLC"/>
    <property type="match status" value="1"/>
</dbReference>
<dbReference type="Pfam" id="PF02321">
    <property type="entry name" value="OEP"/>
    <property type="match status" value="2"/>
</dbReference>
<gene>
    <name evidence="8" type="ORF">METZ01_LOCUS153439</name>
</gene>
<dbReference type="InterPro" id="IPR003423">
    <property type="entry name" value="OMP_efflux"/>
</dbReference>
<keyword evidence="3" id="KW-1134">Transmembrane beta strand</keyword>
<comment type="subcellular location">
    <subcellularLocation>
        <location evidence="1">Cell outer membrane</location>
    </subcellularLocation>
</comment>
<dbReference type="InterPro" id="IPR010130">
    <property type="entry name" value="T1SS_OMP_TolC"/>
</dbReference>